<dbReference type="InterPro" id="IPR036390">
    <property type="entry name" value="WH_DNA-bd_sf"/>
</dbReference>
<dbReference type="SUPFAM" id="SSF53850">
    <property type="entry name" value="Periplasmic binding protein-like II"/>
    <property type="match status" value="1"/>
</dbReference>
<dbReference type="EMBL" id="NKHF01000043">
    <property type="protein sequence ID" value="PCK31875.1"/>
    <property type="molecule type" value="Genomic_DNA"/>
</dbReference>
<dbReference type="InterPro" id="IPR000847">
    <property type="entry name" value="LysR_HTH_N"/>
</dbReference>
<dbReference type="PROSITE" id="PS50931">
    <property type="entry name" value="HTH_LYSR"/>
    <property type="match status" value="1"/>
</dbReference>
<feature type="domain" description="HTH lysR-type" evidence="5">
    <location>
        <begin position="1"/>
        <end position="59"/>
    </location>
</feature>
<keyword evidence="2" id="KW-0805">Transcription regulation</keyword>
<dbReference type="Pfam" id="PF00126">
    <property type="entry name" value="HTH_1"/>
    <property type="match status" value="1"/>
</dbReference>
<evidence type="ECO:0000256" key="2">
    <source>
        <dbReference type="ARBA" id="ARBA00023015"/>
    </source>
</evidence>
<dbReference type="GO" id="GO:0003700">
    <property type="term" value="F:DNA-binding transcription factor activity"/>
    <property type="evidence" value="ECO:0007669"/>
    <property type="project" value="InterPro"/>
</dbReference>
<accession>A0A2A5JR19</accession>
<evidence type="ECO:0000259" key="5">
    <source>
        <dbReference type="PROSITE" id="PS50931"/>
    </source>
</evidence>
<keyword evidence="3" id="KW-0238">DNA-binding</keyword>
<proteinExistence type="inferred from homology"/>
<dbReference type="OrthoDB" id="9786526at2"/>
<keyword evidence="7" id="KW-1185">Reference proteome</keyword>
<dbReference type="Gene3D" id="1.10.10.10">
    <property type="entry name" value="Winged helix-like DNA-binding domain superfamily/Winged helix DNA-binding domain"/>
    <property type="match status" value="1"/>
</dbReference>
<dbReference type="GO" id="GO:0006351">
    <property type="term" value="P:DNA-templated transcription"/>
    <property type="evidence" value="ECO:0007669"/>
    <property type="project" value="TreeGrafter"/>
</dbReference>
<dbReference type="AlphaFoldDB" id="A0A2A5JR19"/>
<dbReference type="FunFam" id="1.10.10.10:FF:000001">
    <property type="entry name" value="LysR family transcriptional regulator"/>
    <property type="match status" value="1"/>
</dbReference>
<sequence>MDISSRLLIFLDVVERGSFASAAQLRNIDRSVISKQMTKLEEELGVRLMNRTTRSFSLTSAGSEMVKKAQELRLLLNDTQRIAQNYHSEPKGLLKIASSTVVGRRYVQPVINDFQKRFPHVEVELRLEDRLVDLVGEGFDLAFRVGEPKDSSLIARRIARNRLLILASPSFLKTHGTPTTLEALSQLPAATYASDSLRFTNITYQDEQGQEQQMPVKSIFRTNDGDSLMESVLSGTCYIVAPAFLVGKEVANGKLQPILTNINLVDFAAMYALYPHRDLPVRTRLFLDAFRAHVGEETPIWETEIPGFENMYGFVPPKPMLKF</sequence>
<evidence type="ECO:0000256" key="4">
    <source>
        <dbReference type="ARBA" id="ARBA00023163"/>
    </source>
</evidence>
<dbReference type="Gene3D" id="3.40.190.290">
    <property type="match status" value="1"/>
</dbReference>
<evidence type="ECO:0000256" key="1">
    <source>
        <dbReference type="ARBA" id="ARBA00009437"/>
    </source>
</evidence>
<dbReference type="GO" id="GO:0043565">
    <property type="term" value="F:sequence-specific DNA binding"/>
    <property type="evidence" value="ECO:0007669"/>
    <property type="project" value="TreeGrafter"/>
</dbReference>
<dbReference type="Pfam" id="PF03466">
    <property type="entry name" value="LysR_substrate"/>
    <property type="match status" value="1"/>
</dbReference>
<evidence type="ECO:0000313" key="6">
    <source>
        <dbReference type="EMBL" id="PCK31875.1"/>
    </source>
</evidence>
<dbReference type="SUPFAM" id="SSF46785">
    <property type="entry name" value="Winged helix' DNA-binding domain"/>
    <property type="match status" value="1"/>
</dbReference>
<reference evidence="7" key="1">
    <citation type="journal article" date="2019" name="Genome Announc.">
        <title>Draft Genome Sequence of Pseudoalteromonas piscicida Strain 36Y ROTHPW, an Hypersaline Seawater Isolate from the South Coast of Sonora, Mexico.</title>
        <authorList>
            <person name="Sanchez-Diaz R."/>
            <person name="Molina-Garza Z.J."/>
            <person name="Cruz-Suarez L.E."/>
            <person name="Selvin J."/>
            <person name="Kiran G.S."/>
            <person name="Ibarra-Gamez J.C."/>
            <person name="Gomez-Gil B."/>
            <person name="Galaviz-Silva L."/>
        </authorList>
    </citation>
    <scope>NUCLEOTIDE SEQUENCE [LARGE SCALE GENOMIC DNA]</scope>
    <source>
        <strain evidence="7">36Y_RITHPW</strain>
    </source>
</reference>
<dbReference type="RefSeq" id="WP_099641983.1">
    <property type="nucleotide sequence ID" value="NZ_NKHF01000043.1"/>
</dbReference>
<gene>
    <name evidence="6" type="ORF">CEX98_10275</name>
</gene>
<keyword evidence="4" id="KW-0804">Transcription</keyword>
<evidence type="ECO:0000256" key="3">
    <source>
        <dbReference type="ARBA" id="ARBA00023125"/>
    </source>
</evidence>
<evidence type="ECO:0000313" key="7">
    <source>
        <dbReference type="Proteomes" id="UP000228621"/>
    </source>
</evidence>
<name>A0A2A5JR19_PSEO7</name>
<dbReference type="InterPro" id="IPR058163">
    <property type="entry name" value="LysR-type_TF_proteobact-type"/>
</dbReference>
<protein>
    <submittedName>
        <fullName evidence="6">LysR family transcriptional regulator</fullName>
    </submittedName>
</protein>
<dbReference type="InterPro" id="IPR005119">
    <property type="entry name" value="LysR_subst-bd"/>
</dbReference>
<dbReference type="PANTHER" id="PTHR30537:SF5">
    <property type="entry name" value="HTH-TYPE TRANSCRIPTIONAL ACTIVATOR TTDR-RELATED"/>
    <property type="match status" value="1"/>
</dbReference>
<dbReference type="PANTHER" id="PTHR30537">
    <property type="entry name" value="HTH-TYPE TRANSCRIPTIONAL REGULATOR"/>
    <property type="match status" value="1"/>
</dbReference>
<dbReference type="CDD" id="cd08422">
    <property type="entry name" value="PBP2_CrgA_like"/>
    <property type="match status" value="1"/>
</dbReference>
<dbReference type="InterPro" id="IPR036388">
    <property type="entry name" value="WH-like_DNA-bd_sf"/>
</dbReference>
<organism evidence="6 7">
    <name type="scientific">Pseudoalteromonas piscicida</name>
    <dbReference type="NCBI Taxonomy" id="43662"/>
    <lineage>
        <taxon>Bacteria</taxon>
        <taxon>Pseudomonadati</taxon>
        <taxon>Pseudomonadota</taxon>
        <taxon>Gammaproteobacteria</taxon>
        <taxon>Alteromonadales</taxon>
        <taxon>Pseudoalteromonadaceae</taxon>
        <taxon>Pseudoalteromonas</taxon>
    </lineage>
</organism>
<comment type="caution">
    <text evidence="6">The sequence shown here is derived from an EMBL/GenBank/DDBJ whole genome shotgun (WGS) entry which is preliminary data.</text>
</comment>
<comment type="similarity">
    <text evidence="1">Belongs to the LysR transcriptional regulatory family.</text>
</comment>
<dbReference type="Proteomes" id="UP000228621">
    <property type="component" value="Unassembled WGS sequence"/>
</dbReference>